<dbReference type="Pfam" id="PF07179">
    <property type="entry name" value="SseB"/>
    <property type="match status" value="1"/>
</dbReference>
<accession>A0ABV6V276</accession>
<gene>
    <name evidence="1" type="ORF">ACEZDG_00745</name>
</gene>
<name>A0ABV6V276_9ACTN</name>
<organism evidence="1 2">
    <name type="scientific">Streptacidiphilus alkalitolerans</name>
    <dbReference type="NCBI Taxonomy" id="3342712"/>
    <lineage>
        <taxon>Bacteria</taxon>
        <taxon>Bacillati</taxon>
        <taxon>Actinomycetota</taxon>
        <taxon>Actinomycetes</taxon>
        <taxon>Kitasatosporales</taxon>
        <taxon>Streptomycetaceae</taxon>
        <taxon>Streptacidiphilus</taxon>
    </lineage>
</organism>
<sequence length="251" mass="26301">MQRKNIPDPGFSGDDGSADPRLAEALSRYVEQPSAAGEQELLEALVGARLMVPIVAILGEAETGADGLTHEKSSDMAVPTVRLPDGRSGLPAFTSLDALARWRADARPAPVPAAQAVRAAWSEQADALLVDLAGPAFYELSGAAMRAVAEGRARIDPLHDPEVAEAVRTVLAQHPAVLRAHLLPSREQQTDALLALIPDPAADPAVLGPSVQRLAAALAADELLRIRLDRGLDLAVVPASAAEPAQPLYAR</sequence>
<comment type="caution">
    <text evidence="1">The sequence shown here is derived from an EMBL/GenBank/DDBJ whole genome shotgun (WGS) entry which is preliminary data.</text>
</comment>
<evidence type="ECO:0000313" key="2">
    <source>
        <dbReference type="Proteomes" id="UP001592582"/>
    </source>
</evidence>
<proteinExistence type="predicted"/>
<keyword evidence="2" id="KW-1185">Reference proteome</keyword>
<protein>
    <submittedName>
        <fullName evidence="1">SseB family protein</fullName>
    </submittedName>
</protein>
<dbReference type="InterPro" id="IPR009839">
    <property type="entry name" value="SseB_N"/>
</dbReference>
<dbReference type="Proteomes" id="UP001592582">
    <property type="component" value="Unassembled WGS sequence"/>
</dbReference>
<reference evidence="1 2" key="1">
    <citation type="submission" date="2024-09" db="EMBL/GenBank/DDBJ databases">
        <authorList>
            <person name="Lee S.D."/>
        </authorList>
    </citation>
    <scope>NUCLEOTIDE SEQUENCE [LARGE SCALE GENOMIC DNA]</scope>
    <source>
        <strain evidence="1 2">N1-1</strain>
    </source>
</reference>
<dbReference type="EMBL" id="JBHEZX010000001">
    <property type="protein sequence ID" value="MFC1407801.1"/>
    <property type="molecule type" value="Genomic_DNA"/>
</dbReference>
<evidence type="ECO:0000313" key="1">
    <source>
        <dbReference type="EMBL" id="MFC1407801.1"/>
    </source>
</evidence>